<evidence type="ECO:0000313" key="8">
    <source>
        <dbReference type="Proteomes" id="UP001163387"/>
    </source>
</evidence>
<keyword evidence="3" id="KW-0694">RNA-binding</keyword>
<evidence type="ECO:0000256" key="5">
    <source>
        <dbReference type="ARBA" id="ARBA00023163"/>
    </source>
</evidence>
<dbReference type="InterPro" id="IPR011605">
    <property type="entry name" value="NusB_fam"/>
</dbReference>
<keyword evidence="2" id="KW-0889">Transcription antitermination</keyword>
<dbReference type="SUPFAM" id="SSF48013">
    <property type="entry name" value="NusB-like"/>
    <property type="match status" value="1"/>
</dbReference>
<keyword evidence="8" id="KW-1185">Reference proteome</keyword>
<dbReference type="EMBL" id="AP026933">
    <property type="protein sequence ID" value="BDT04489.1"/>
    <property type="molecule type" value="Genomic_DNA"/>
</dbReference>
<evidence type="ECO:0000256" key="2">
    <source>
        <dbReference type="ARBA" id="ARBA00022814"/>
    </source>
</evidence>
<dbReference type="InterPro" id="IPR006027">
    <property type="entry name" value="NusB_RsmB_TIM44"/>
</dbReference>
<evidence type="ECO:0000256" key="1">
    <source>
        <dbReference type="ARBA" id="ARBA00005952"/>
    </source>
</evidence>
<evidence type="ECO:0000259" key="6">
    <source>
        <dbReference type="Pfam" id="PF01029"/>
    </source>
</evidence>
<proteinExistence type="inferred from homology"/>
<dbReference type="Pfam" id="PF01029">
    <property type="entry name" value="NusB"/>
    <property type="match status" value="1"/>
</dbReference>
<name>A0ABM8BXB6_9MOLU</name>
<dbReference type="Proteomes" id="UP001163387">
    <property type="component" value="Chromosome"/>
</dbReference>
<evidence type="ECO:0000256" key="3">
    <source>
        <dbReference type="ARBA" id="ARBA00022884"/>
    </source>
</evidence>
<protein>
    <submittedName>
        <fullName evidence="7">N utilization substance protein B</fullName>
    </submittedName>
</protein>
<keyword evidence="4" id="KW-0805">Transcription regulation</keyword>
<sequence length="134" mass="15873">MQEQKKITQHHKRIGMMEVLYQYFLEGQSQQAFKQFLFEEEGKSLITEQCEILNKIIDYEYDLIDLINKNLKQGWDFENLKPIEQAILILAVYEIVHTKTDKKIIINEAIIITKAYCPNDAYKYINGVLDKINK</sequence>
<evidence type="ECO:0000313" key="7">
    <source>
        <dbReference type="EMBL" id="BDT04489.1"/>
    </source>
</evidence>
<organism evidence="7 8">
    <name type="scientific">Spiroplasma ixodetis</name>
    <dbReference type="NCBI Taxonomy" id="2141"/>
    <lineage>
        <taxon>Bacteria</taxon>
        <taxon>Bacillati</taxon>
        <taxon>Mycoplasmatota</taxon>
        <taxon>Mollicutes</taxon>
        <taxon>Entomoplasmatales</taxon>
        <taxon>Spiroplasmataceae</taxon>
        <taxon>Spiroplasma</taxon>
    </lineage>
</organism>
<dbReference type="PANTHER" id="PTHR11078:SF3">
    <property type="entry name" value="ANTITERMINATION NUSB DOMAIN-CONTAINING PROTEIN"/>
    <property type="match status" value="1"/>
</dbReference>
<comment type="similarity">
    <text evidence="1">Belongs to the NusB family.</text>
</comment>
<dbReference type="PANTHER" id="PTHR11078">
    <property type="entry name" value="N UTILIZATION SUBSTANCE PROTEIN B-RELATED"/>
    <property type="match status" value="1"/>
</dbReference>
<feature type="domain" description="NusB/RsmB/TIM44" evidence="6">
    <location>
        <begin position="13"/>
        <end position="134"/>
    </location>
</feature>
<keyword evidence="5" id="KW-0804">Transcription</keyword>
<dbReference type="NCBIfam" id="TIGR01951">
    <property type="entry name" value="nusB"/>
    <property type="match status" value="1"/>
</dbReference>
<reference evidence="7 8" key="1">
    <citation type="journal article" date="2022" name="Front. Microbiol.">
        <title>Male-killing mechanisms vary between Spiroplasma species.</title>
        <authorList>
            <person name="Arai H."/>
            <person name="Inoue M."/>
            <person name="Kageyama D."/>
        </authorList>
    </citation>
    <scope>NUCLEOTIDE SEQUENCE [LARGE SCALE GENOMIC DNA]</scope>
    <source>
        <strain evidence="8">sHm</strain>
    </source>
</reference>
<gene>
    <name evidence="7" type="primary">nusB</name>
    <name evidence="7" type="ORF">SHM_21350</name>
</gene>
<accession>A0ABM8BXB6</accession>
<evidence type="ECO:0000256" key="4">
    <source>
        <dbReference type="ARBA" id="ARBA00023015"/>
    </source>
</evidence>
<dbReference type="InterPro" id="IPR035926">
    <property type="entry name" value="NusB-like_sf"/>
</dbReference>
<dbReference type="Gene3D" id="1.10.940.10">
    <property type="entry name" value="NusB-like"/>
    <property type="match status" value="1"/>
</dbReference>
<dbReference type="RefSeq" id="WP_281748253.1">
    <property type="nucleotide sequence ID" value="NZ_AP026933.1"/>
</dbReference>